<dbReference type="InterPro" id="IPR003399">
    <property type="entry name" value="Mce/MlaD"/>
</dbReference>
<dbReference type="Proteomes" id="UP001551695">
    <property type="component" value="Unassembled WGS sequence"/>
</dbReference>
<dbReference type="InterPro" id="IPR024516">
    <property type="entry name" value="Mce_C"/>
</dbReference>
<name>A0ABV3G5D4_9NOCA</name>
<dbReference type="Pfam" id="PF02470">
    <property type="entry name" value="MlaD"/>
    <property type="match status" value="1"/>
</dbReference>
<keyword evidence="1" id="KW-0732">Signal</keyword>
<gene>
    <name evidence="4" type="ORF">AB0I48_35630</name>
</gene>
<evidence type="ECO:0000256" key="1">
    <source>
        <dbReference type="SAM" id="SignalP"/>
    </source>
</evidence>
<evidence type="ECO:0000313" key="5">
    <source>
        <dbReference type="Proteomes" id="UP001551695"/>
    </source>
</evidence>
<dbReference type="PANTHER" id="PTHR33371">
    <property type="entry name" value="INTERMEMBRANE PHOSPHOLIPID TRANSPORT SYSTEM BINDING PROTEIN MLAD-RELATED"/>
    <property type="match status" value="1"/>
</dbReference>
<dbReference type="Pfam" id="PF11887">
    <property type="entry name" value="Mce4_CUP1"/>
    <property type="match status" value="1"/>
</dbReference>
<feature type="domain" description="Mammalian cell entry C-terminal" evidence="3">
    <location>
        <begin position="126"/>
        <end position="262"/>
    </location>
</feature>
<evidence type="ECO:0000259" key="2">
    <source>
        <dbReference type="Pfam" id="PF02470"/>
    </source>
</evidence>
<feature type="signal peptide" evidence="1">
    <location>
        <begin position="1"/>
        <end position="25"/>
    </location>
</feature>
<keyword evidence="5" id="KW-1185">Reference proteome</keyword>
<proteinExistence type="predicted"/>
<accession>A0ABV3G5D4</accession>
<protein>
    <submittedName>
        <fullName evidence="4">MlaD family protein</fullName>
    </submittedName>
</protein>
<dbReference type="EMBL" id="JBFAKC010000030">
    <property type="protein sequence ID" value="MEV0712899.1"/>
    <property type="molecule type" value="Genomic_DNA"/>
</dbReference>
<feature type="chain" id="PRO_5045650685" evidence="1">
    <location>
        <begin position="26"/>
        <end position="369"/>
    </location>
</feature>
<evidence type="ECO:0000259" key="3">
    <source>
        <dbReference type="Pfam" id="PF11887"/>
    </source>
</evidence>
<comment type="caution">
    <text evidence="4">The sequence shown here is derived from an EMBL/GenBank/DDBJ whole genome shotgun (WGS) entry which is preliminary data.</text>
</comment>
<reference evidence="4 5" key="1">
    <citation type="submission" date="2024-06" db="EMBL/GenBank/DDBJ databases">
        <title>The Natural Products Discovery Center: Release of the First 8490 Sequenced Strains for Exploring Actinobacteria Biosynthetic Diversity.</title>
        <authorList>
            <person name="Kalkreuter E."/>
            <person name="Kautsar S.A."/>
            <person name="Yang D."/>
            <person name="Bader C.D."/>
            <person name="Teijaro C.N."/>
            <person name="Fluegel L."/>
            <person name="Davis C.M."/>
            <person name="Simpson J.R."/>
            <person name="Lauterbach L."/>
            <person name="Steele A.D."/>
            <person name="Gui C."/>
            <person name="Meng S."/>
            <person name="Li G."/>
            <person name="Viehrig K."/>
            <person name="Ye F."/>
            <person name="Su P."/>
            <person name="Kiefer A.F."/>
            <person name="Nichols A."/>
            <person name="Cepeda A.J."/>
            <person name="Yan W."/>
            <person name="Fan B."/>
            <person name="Jiang Y."/>
            <person name="Adhikari A."/>
            <person name="Zheng C.-J."/>
            <person name="Schuster L."/>
            <person name="Cowan T.M."/>
            <person name="Smanski M.J."/>
            <person name="Chevrette M.G."/>
            <person name="De Carvalho L.P.S."/>
            <person name="Shen B."/>
        </authorList>
    </citation>
    <scope>NUCLEOTIDE SEQUENCE [LARGE SCALE GENOMIC DNA]</scope>
    <source>
        <strain evidence="4 5">NPDC050403</strain>
    </source>
</reference>
<feature type="domain" description="Mce/MlaD" evidence="2">
    <location>
        <begin position="42"/>
        <end position="117"/>
    </location>
</feature>
<dbReference type="PANTHER" id="PTHR33371:SF15">
    <property type="entry name" value="LIPOPROTEIN LPRN"/>
    <property type="match status" value="1"/>
</dbReference>
<sequence>MTRPTRAIFFAATAATLALSVTGCAAGLDRLPLPAPGLRGDTYTLTATFDNALNLPTKAKVKLNGADIGQVDSMSARDYTAVVTMRINSTVRLPEGTSAELRSATPMGDVFVAMKPPPAAEAGTATLGEGSAIPLESTSAASTIEEMLTRASLLVSGGTIDYLTEVIAALGEHVGGRGERLAALLDQTRTLLGTLSARSTQIGDVLRSASDLSATVATQRATLTDTVAAAGPAMEVLAENTDSFLTLVDRIDVITAQLARFPSIQGTNDTSMAANINQLAAGLNAAALNPEADLDELNTMLGIVIKMISGPNGHVDVDVTQVAVGAVPDPGFPGTPGGRLPDVTDWTAFVGSLQHMLDRLGNRLEGTPR</sequence>
<dbReference type="RefSeq" id="WP_357790299.1">
    <property type="nucleotide sequence ID" value="NZ_JBFAKC010000030.1"/>
</dbReference>
<dbReference type="PROSITE" id="PS51257">
    <property type="entry name" value="PROKAR_LIPOPROTEIN"/>
    <property type="match status" value="1"/>
</dbReference>
<evidence type="ECO:0000313" key="4">
    <source>
        <dbReference type="EMBL" id="MEV0712899.1"/>
    </source>
</evidence>
<dbReference type="InterPro" id="IPR052336">
    <property type="entry name" value="MlaD_Phospholipid_Transporter"/>
</dbReference>
<organism evidence="4 5">
    <name type="scientific">Nocardia aurea</name>
    <dbReference type="NCBI Taxonomy" id="2144174"/>
    <lineage>
        <taxon>Bacteria</taxon>
        <taxon>Bacillati</taxon>
        <taxon>Actinomycetota</taxon>
        <taxon>Actinomycetes</taxon>
        <taxon>Mycobacteriales</taxon>
        <taxon>Nocardiaceae</taxon>
        <taxon>Nocardia</taxon>
    </lineage>
</organism>